<reference evidence="1 2" key="1">
    <citation type="submission" date="2005-09" db="EMBL/GenBank/DDBJ databases">
        <authorList>
            <person name="Mural R.J."/>
            <person name="Li P.W."/>
            <person name="Adams M.D."/>
            <person name="Amanatides P.G."/>
            <person name="Baden-Tillson H."/>
            <person name="Barnstead M."/>
            <person name="Chin S.H."/>
            <person name="Dew I."/>
            <person name="Evans C.A."/>
            <person name="Ferriera S."/>
            <person name="Flanigan M."/>
            <person name="Fosler C."/>
            <person name="Glodek A."/>
            <person name="Gu Z."/>
            <person name="Holt R.A."/>
            <person name="Jennings D."/>
            <person name="Kraft C.L."/>
            <person name="Lu F."/>
            <person name="Nguyen T."/>
            <person name="Nusskern D.R."/>
            <person name="Pfannkoch C.M."/>
            <person name="Sitter C."/>
            <person name="Sutton G.G."/>
            <person name="Venter J.C."/>
            <person name="Wang Z."/>
            <person name="Woodage T."/>
            <person name="Zheng X.H."/>
            <person name="Zhong F."/>
        </authorList>
    </citation>
    <scope>NUCLEOTIDE SEQUENCE [LARGE SCALE GENOMIC DNA]</scope>
    <source>
        <strain>BN</strain>
        <strain evidence="2">Sprague-Dawley</strain>
    </source>
</reference>
<organism evidence="1 2">
    <name type="scientific">Rattus norvegicus</name>
    <name type="common">Rat</name>
    <dbReference type="NCBI Taxonomy" id="10116"/>
    <lineage>
        <taxon>Eukaryota</taxon>
        <taxon>Metazoa</taxon>
        <taxon>Chordata</taxon>
        <taxon>Craniata</taxon>
        <taxon>Vertebrata</taxon>
        <taxon>Euteleostomi</taxon>
        <taxon>Mammalia</taxon>
        <taxon>Eutheria</taxon>
        <taxon>Euarchontoglires</taxon>
        <taxon>Glires</taxon>
        <taxon>Rodentia</taxon>
        <taxon>Myomorpha</taxon>
        <taxon>Muroidea</taxon>
        <taxon>Muridae</taxon>
        <taxon>Murinae</taxon>
        <taxon>Rattus</taxon>
    </lineage>
</organism>
<protein>
    <submittedName>
        <fullName evidence="1">RCG57171</fullName>
    </submittedName>
</protein>
<name>A6KPK7_RAT</name>
<dbReference type="Proteomes" id="UP000234681">
    <property type="component" value="Chromosome 14"/>
</dbReference>
<proteinExistence type="predicted"/>
<evidence type="ECO:0000313" key="2">
    <source>
        <dbReference type="Proteomes" id="UP000234681"/>
    </source>
</evidence>
<sequence>MCFTHSEKIPQSPSFKEVDIFIGNSDSKKEIDLSKYYPDDAAEEMKALLGIFNGIF</sequence>
<gene>
    <name evidence="1" type="ORF">rCG_57171</name>
</gene>
<dbReference type="AlphaFoldDB" id="A6KPK7"/>
<dbReference type="EMBL" id="CH474079">
    <property type="protein sequence ID" value="EDL83958.1"/>
    <property type="molecule type" value="Genomic_DNA"/>
</dbReference>
<accession>A6KPK7</accession>
<evidence type="ECO:0000313" key="1">
    <source>
        <dbReference type="EMBL" id="EDL83958.1"/>
    </source>
</evidence>